<organism evidence="1 2">
    <name type="scientific">Pseudoloma neurophilia</name>
    <dbReference type="NCBI Taxonomy" id="146866"/>
    <lineage>
        <taxon>Eukaryota</taxon>
        <taxon>Fungi</taxon>
        <taxon>Fungi incertae sedis</taxon>
        <taxon>Microsporidia</taxon>
        <taxon>Pseudoloma</taxon>
    </lineage>
</organism>
<dbReference type="EMBL" id="LGUB01000031">
    <property type="protein sequence ID" value="KRH94794.1"/>
    <property type="molecule type" value="Genomic_DNA"/>
</dbReference>
<evidence type="ECO:0000313" key="1">
    <source>
        <dbReference type="EMBL" id="KRH94794.1"/>
    </source>
</evidence>
<gene>
    <name evidence="1" type="ORF">M153_14700014358</name>
</gene>
<dbReference type="Proteomes" id="UP000051530">
    <property type="component" value="Unassembled WGS sequence"/>
</dbReference>
<accession>A0A0R0M052</accession>
<sequence>MSDNHKINFMIINNQNVKTTIDSLNKSQCPNIIKFNAETA</sequence>
<keyword evidence="2" id="KW-1185">Reference proteome</keyword>
<reference evidence="1 2" key="1">
    <citation type="submission" date="2015-07" db="EMBL/GenBank/DDBJ databases">
        <title>The genome of Pseudoloma neurophilia, a relevant intracellular parasite of the zebrafish.</title>
        <authorList>
            <person name="Ndikumana S."/>
            <person name="Pelin A."/>
            <person name="Sanders J."/>
            <person name="Corradi N."/>
        </authorList>
    </citation>
    <scope>NUCLEOTIDE SEQUENCE [LARGE SCALE GENOMIC DNA]</scope>
    <source>
        <strain evidence="1 2">MK1</strain>
    </source>
</reference>
<dbReference type="AlphaFoldDB" id="A0A0R0M052"/>
<evidence type="ECO:0000313" key="2">
    <source>
        <dbReference type="Proteomes" id="UP000051530"/>
    </source>
</evidence>
<name>A0A0R0M052_9MICR</name>
<proteinExistence type="predicted"/>
<protein>
    <submittedName>
        <fullName evidence="1">Uncharacterized protein</fullName>
    </submittedName>
</protein>
<comment type="caution">
    <text evidence="1">The sequence shown here is derived from an EMBL/GenBank/DDBJ whole genome shotgun (WGS) entry which is preliminary data.</text>
</comment>
<dbReference type="VEuPathDB" id="MicrosporidiaDB:M153_14700014358"/>